<evidence type="ECO:0000313" key="11">
    <source>
        <dbReference type="Proteomes" id="UP000297245"/>
    </source>
</evidence>
<reference evidence="10 11" key="1">
    <citation type="journal article" date="2019" name="Nat. Ecol. Evol.">
        <title>Megaphylogeny resolves global patterns of mushroom evolution.</title>
        <authorList>
            <person name="Varga T."/>
            <person name="Krizsan K."/>
            <person name="Foldi C."/>
            <person name="Dima B."/>
            <person name="Sanchez-Garcia M."/>
            <person name="Sanchez-Ramirez S."/>
            <person name="Szollosi G.J."/>
            <person name="Szarkandi J.G."/>
            <person name="Papp V."/>
            <person name="Albert L."/>
            <person name="Andreopoulos W."/>
            <person name="Angelini C."/>
            <person name="Antonin V."/>
            <person name="Barry K.W."/>
            <person name="Bougher N.L."/>
            <person name="Buchanan P."/>
            <person name="Buyck B."/>
            <person name="Bense V."/>
            <person name="Catcheside P."/>
            <person name="Chovatia M."/>
            <person name="Cooper J."/>
            <person name="Damon W."/>
            <person name="Desjardin D."/>
            <person name="Finy P."/>
            <person name="Geml J."/>
            <person name="Haridas S."/>
            <person name="Hughes K."/>
            <person name="Justo A."/>
            <person name="Karasinski D."/>
            <person name="Kautmanova I."/>
            <person name="Kiss B."/>
            <person name="Kocsube S."/>
            <person name="Kotiranta H."/>
            <person name="LaButti K.M."/>
            <person name="Lechner B.E."/>
            <person name="Liimatainen K."/>
            <person name="Lipzen A."/>
            <person name="Lukacs Z."/>
            <person name="Mihaltcheva S."/>
            <person name="Morgado L.N."/>
            <person name="Niskanen T."/>
            <person name="Noordeloos M.E."/>
            <person name="Ohm R.A."/>
            <person name="Ortiz-Santana B."/>
            <person name="Ovrebo C."/>
            <person name="Racz N."/>
            <person name="Riley R."/>
            <person name="Savchenko A."/>
            <person name="Shiryaev A."/>
            <person name="Soop K."/>
            <person name="Spirin V."/>
            <person name="Szebenyi C."/>
            <person name="Tomsovsky M."/>
            <person name="Tulloss R.E."/>
            <person name="Uehling J."/>
            <person name="Grigoriev I.V."/>
            <person name="Vagvolgyi C."/>
            <person name="Papp T."/>
            <person name="Martin F.M."/>
            <person name="Miettinen O."/>
            <person name="Hibbett D.S."/>
            <person name="Nagy L.G."/>
        </authorList>
    </citation>
    <scope>NUCLEOTIDE SEQUENCE [LARGE SCALE GENOMIC DNA]</scope>
    <source>
        <strain evidence="10 11">CBS 962.96</strain>
    </source>
</reference>
<comment type="subcellular location">
    <subcellularLocation>
        <location evidence="1">Cytoplasm</location>
    </subcellularLocation>
</comment>
<dbReference type="Gene3D" id="1.10.510.10">
    <property type="entry name" value="Transferase(Phosphotransferase) domain 1"/>
    <property type="match status" value="1"/>
</dbReference>
<evidence type="ECO:0000256" key="3">
    <source>
        <dbReference type="ARBA" id="ARBA00022679"/>
    </source>
</evidence>
<dbReference type="InterPro" id="IPR000719">
    <property type="entry name" value="Prot_kinase_dom"/>
</dbReference>
<feature type="compositionally biased region" description="Basic residues" evidence="7">
    <location>
        <begin position="829"/>
        <end position="839"/>
    </location>
</feature>
<feature type="region of interest" description="Disordered" evidence="7">
    <location>
        <begin position="659"/>
        <end position="690"/>
    </location>
</feature>
<dbReference type="SUPFAM" id="SSF56112">
    <property type="entry name" value="Protein kinase-like (PK-like)"/>
    <property type="match status" value="1"/>
</dbReference>
<sequence length="1301" mass="145881">MDRPNDHISMLTDGLENYDILSELVTHNSFQTFRARCKRGRMKNRVVALKKIPKTPNNPSESVVLQLSLHHPSINSLFSIFSNQTHLFYVLELCSGGSLADFVQSRIDNGACKTTPCLSDGMIRTVIKPLLDALVYLKKEGIVHRDINPYSVLLTAEGRVKLSNFEKATTDTEQDFTAFTSIYKMTEESDTEYVYVAPEILSRRDYDCTADLWSLGCVAFACVTGKSPFQVEAIDQMFENILRAKYSMPHCISGLLENFVDGLLRTEPSHRTDLFTLLQHPFLNPRLPEEPLILDKTSQPLMAEQDEQTFPQPKPLTIGASRRIPKPRQLSFRAPSSFKENVVPPVNIGSTGNLKSTNDSTHKISDSESRSSVTRGPLREIKNADLRRILSDEISYKRTIMGMEASTGDMQSSTQDGKVLERQVISDTPGQGLNETTRISLLHCPRVQSAPTQTRVPSSSSQGTSTTVTRVHRDPDEGHRFRSSTGDKYDSAQVLNFATSDQTNLPDLRDDLPVGTLRPSPLNTDLLNPRVHKTVQGQVTVLPSGSLLVDFREAERRRGLKGQEVLVISKCGTDIKIYLAPHLSVPCCLVEPVGSYAIDALPKVYWKQYNDASTLISRIKQRTPRMVLHEQTLKYTLMANSPQADIELLFFDPPSSNMKTSTISRSSPPAASKNSKQDMNDLPDTETSKHTCKMRFRYSRQTHLLEVAERINGSRGKEWMKKNVHVTQPDALSSTANIMKTLYSEEERGAIDRLLWFLRLCNIVEEESEHKRIRGAQDETPSQFVLHFGQTKDSFNSVQPSFSVKDPGQSLSTAMKSLSTVDLPPRPLKLARSRTLRKSGKSDPSSDEGDTMKYRDNYDSMSPAPTEGTWTPQDQASGRSSLNPSAQSGLTIGSSMSNDEAIQALQTRFIPGVGWCVRHASKISQGGRYKLMFLDGKVLNVDVDEERSIRGSHSQPVLSERMKVFEEFVSMFEWYSFKILEFCLHLYVTVLEETPLNCAVGVAVQSNGYFTGPSCASPTVTPVQACPAVKTARNRHRYVSTFNPARLTRSDYVDISHLKRLAIQLQDCTASVDYVSVREGATKRLPFPPGSAGFFYYHTSPYSPLDGGIRFRLTSMSAKTAPFNLWQDGQDLLFPNGLPWSIPLHTMISQKQHAGLVFRLFRTQLVSRSTLITCRKVFSRHSHIRWNANVVYSLNQIIAVRRDQKSCKLLVVLDDRTETVTLTALKILGGYQREGDDSGYAHACIRYDFNTDQFFSQVTRVQRRFGGIPLIVKADPVPLRTRSGGKVTPLWHFLKKVPDIA</sequence>
<evidence type="ECO:0000256" key="5">
    <source>
        <dbReference type="ARBA" id="ARBA00022777"/>
    </source>
</evidence>
<evidence type="ECO:0000256" key="6">
    <source>
        <dbReference type="ARBA" id="ARBA00022840"/>
    </source>
</evidence>
<dbReference type="PROSITE" id="PS50011">
    <property type="entry name" value="PROTEIN_KINASE_DOM"/>
    <property type="match status" value="1"/>
</dbReference>
<keyword evidence="11" id="KW-1185">Reference proteome</keyword>
<accession>A0A4V4HI49</accession>
<feature type="region of interest" description="Disordered" evidence="7">
    <location>
        <begin position="817"/>
        <end position="893"/>
    </location>
</feature>
<dbReference type="Proteomes" id="UP000297245">
    <property type="component" value="Unassembled WGS sequence"/>
</dbReference>
<gene>
    <name evidence="10" type="ORF">K435DRAFT_961334</name>
</gene>
<feature type="compositionally biased region" description="Basic and acidic residues" evidence="7">
    <location>
        <begin position="471"/>
        <end position="486"/>
    </location>
</feature>
<dbReference type="GO" id="GO:0004674">
    <property type="term" value="F:protein serine/threonine kinase activity"/>
    <property type="evidence" value="ECO:0007669"/>
    <property type="project" value="UniProtKB-KW"/>
</dbReference>
<evidence type="ECO:0000256" key="1">
    <source>
        <dbReference type="ARBA" id="ARBA00004496"/>
    </source>
</evidence>
<feature type="compositionally biased region" description="Polar residues" evidence="7">
    <location>
        <begin position="348"/>
        <end position="359"/>
    </location>
</feature>
<name>A0A4V4HI49_DENBC</name>
<proteinExistence type="predicted"/>
<feature type="domain" description="Protein kinase" evidence="8">
    <location>
        <begin position="18"/>
        <end position="283"/>
    </location>
</feature>
<feature type="compositionally biased region" description="Polar residues" evidence="7">
    <location>
        <begin position="659"/>
        <end position="674"/>
    </location>
</feature>
<dbReference type="PROSITE" id="PS51984">
    <property type="entry name" value="CPB1"/>
    <property type="match status" value="1"/>
</dbReference>
<feature type="region of interest" description="Disordered" evidence="7">
    <location>
        <begin position="343"/>
        <end position="375"/>
    </location>
</feature>
<dbReference type="PANTHER" id="PTHR24345:SF91">
    <property type="entry name" value="SERINE_THREONINE-PROTEIN KINASE PLK4"/>
    <property type="match status" value="1"/>
</dbReference>
<keyword evidence="3" id="KW-0808">Transferase</keyword>
<dbReference type="GO" id="GO:0005737">
    <property type="term" value="C:cytoplasm"/>
    <property type="evidence" value="ECO:0007669"/>
    <property type="project" value="UniProtKB-SubCell"/>
</dbReference>
<evidence type="ECO:0000313" key="10">
    <source>
        <dbReference type="EMBL" id="THV05256.1"/>
    </source>
</evidence>
<dbReference type="Gene3D" id="3.30.1120.120">
    <property type="match status" value="1"/>
</dbReference>
<dbReference type="GO" id="GO:0005634">
    <property type="term" value="C:nucleus"/>
    <property type="evidence" value="ECO:0007669"/>
    <property type="project" value="TreeGrafter"/>
</dbReference>
<feature type="domain" description="Cryptic POLO box 1 (CPB1)" evidence="9">
    <location>
        <begin position="514"/>
        <end position="622"/>
    </location>
</feature>
<dbReference type="Pfam" id="PF00069">
    <property type="entry name" value="Pkinase"/>
    <property type="match status" value="1"/>
</dbReference>
<dbReference type="PANTHER" id="PTHR24345">
    <property type="entry name" value="SERINE/THREONINE-PROTEIN KINASE PLK"/>
    <property type="match status" value="1"/>
</dbReference>
<evidence type="ECO:0000256" key="7">
    <source>
        <dbReference type="SAM" id="MobiDB-lite"/>
    </source>
</evidence>
<evidence type="ECO:0000259" key="9">
    <source>
        <dbReference type="PROSITE" id="PS51984"/>
    </source>
</evidence>
<keyword evidence="2" id="KW-0723">Serine/threonine-protein kinase</keyword>
<feature type="compositionally biased region" description="Polar residues" evidence="7">
    <location>
        <begin position="868"/>
        <end position="893"/>
    </location>
</feature>
<keyword evidence="5" id="KW-0418">Kinase</keyword>
<dbReference type="GO" id="GO:0005524">
    <property type="term" value="F:ATP binding"/>
    <property type="evidence" value="ECO:0007669"/>
    <property type="project" value="UniProtKB-KW"/>
</dbReference>
<dbReference type="InterPro" id="IPR011009">
    <property type="entry name" value="Kinase-like_dom_sf"/>
</dbReference>
<dbReference type="OrthoDB" id="408964at2759"/>
<dbReference type="InterPro" id="IPR033699">
    <property type="entry name" value="POLO_box_Plk4_1"/>
</dbReference>
<feature type="region of interest" description="Disordered" evidence="7">
    <location>
        <begin position="448"/>
        <end position="486"/>
    </location>
</feature>
<protein>
    <submittedName>
        <fullName evidence="10">Uncharacterized protein</fullName>
    </submittedName>
</protein>
<evidence type="ECO:0000259" key="8">
    <source>
        <dbReference type="PROSITE" id="PS50011"/>
    </source>
</evidence>
<feature type="compositionally biased region" description="Basic and acidic residues" evidence="7">
    <location>
        <begin position="360"/>
        <end position="369"/>
    </location>
</feature>
<dbReference type="EMBL" id="ML179050">
    <property type="protein sequence ID" value="THV05256.1"/>
    <property type="molecule type" value="Genomic_DNA"/>
</dbReference>
<evidence type="ECO:0000256" key="4">
    <source>
        <dbReference type="ARBA" id="ARBA00022741"/>
    </source>
</evidence>
<dbReference type="InterPro" id="IPR046437">
    <property type="entry name" value="Ser_Thr-PK_POLO_box_1_sf"/>
</dbReference>
<organism evidence="10 11">
    <name type="scientific">Dendrothele bispora (strain CBS 962.96)</name>
    <dbReference type="NCBI Taxonomy" id="1314807"/>
    <lineage>
        <taxon>Eukaryota</taxon>
        <taxon>Fungi</taxon>
        <taxon>Dikarya</taxon>
        <taxon>Basidiomycota</taxon>
        <taxon>Agaricomycotina</taxon>
        <taxon>Agaricomycetes</taxon>
        <taxon>Agaricomycetidae</taxon>
        <taxon>Agaricales</taxon>
        <taxon>Agaricales incertae sedis</taxon>
        <taxon>Dendrothele</taxon>
    </lineage>
</organism>
<feature type="compositionally biased region" description="Low complexity" evidence="7">
    <location>
        <begin position="454"/>
        <end position="469"/>
    </location>
</feature>
<evidence type="ECO:0000256" key="2">
    <source>
        <dbReference type="ARBA" id="ARBA00022527"/>
    </source>
</evidence>
<keyword evidence="6" id="KW-0067">ATP-binding</keyword>
<keyword evidence="4" id="KW-0547">Nucleotide-binding</keyword>